<gene>
    <name evidence="2" type="ORF">NDU88_007319</name>
</gene>
<reference evidence="2" key="1">
    <citation type="journal article" date="2022" name="bioRxiv">
        <title>Sequencing and chromosome-scale assembly of the giantPleurodeles waltlgenome.</title>
        <authorList>
            <person name="Brown T."/>
            <person name="Elewa A."/>
            <person name="Iarovenko S."/>
            <person name="Subramanian E."/>
            <person name="Araus A.J."/>
            <person name="Petzold A."/>
            <person name="Susuki M."/>
            <person name="Suzuki K.-i.T."/>
            <person name="Hayashi T."/>
            <person name="Toyoda A."/>
            <person name="Oliveira C."/>
            <person name="Osipova E."/>
            <person name="Leigh N.D."/>
            <person name="Simon A."/>
            <person name="Yun M.H."/>
        </authorList>
    </citation>
    <scope>NUCLEOTIDE SEQUENCE</scope>
    <source>
        <strain evidence="2">20211129_DDA</strain>
        <tissue evidence="2">Liver</tissue>
    </source>
</reference>
<evidence type="ECO:0000313" key="3">
    <source>
        <dbReference type="Proteomes" id="UP001066276"/>
    </source>
</evidence>
<evidence type="ECO:0000313" key="2">
    <source>
        <dbReference type="EMBL" id="KAJ1119133.1"/>
    </source>
</evidence>
<protein>
    <submittedName>
        <fullName evidence="2">Uncharacterized protein</fullName>
    </submittedName>
</protein>
<proteinExistence type="predicted"/>
<dbReference type="Proteomes" id="UP001066276">
    <property type="component" value="Chromosome 8"/>
</dbReference>
<sequence>MVPLTPLEEEKCLRDPAVVLLLNLSWSLSVLPVAACSATRLVLTLPTFLRRGTRDAAFRLLWSSRVAHAQPVAPAEPPLSILEGPMPPHMNLQEPARRAPLSCLRRTSSSPNGERKTLCSASTESPGRTLSAWHTCRPPCSREVPSLC</sequence>
<accession>A0AAV7NXM1</accession>
<feature type="compositionally biased region" description="Polar residues" evidence="1">
    <location>
        <begin position="119"/>
        <end position="128"/>
    </location>
</feature>
<name>A0AAV7NXM1_PLEWA</name>
<dbReference type="EMBL" id="JANPWB010000012">
    <property type="protein sequence ID" value="KAJ1119133.1"/>
    <property type="molecule type" value="Genomic_DNA"/>
</dbReference>
<evidence type="ECO:0000256" key="1">
    <source>
        <dbReference type="SAM" id="MobiDB-lite"/>
    </source>
</evidence>
<feature type="region of interest" description="Disordered" evidence="1">
    <location>
        <begin position="104"/>
        <end position="132"/>
    </location>
</feature>
<comment type="caution">
    <text evidence="2">The sequence shown here is derived from an EMBL/GenBank/DDBJ whole genome shotgun (WGS) entry which is preliminary data.</text>
</comment>
<keyword evidence="3" id="KW-1185">Reference proteome</keyword>
<organism evidence="2 3">
    <name type="scientific">Pleurodeles waltl</name>
    <name type="common">Iberian ribbed newt</name>
    <dbReference type="NCBI Taxonomy" id="8319"/>
    <lineage>
        <taxon>Eukaryota</taxon>
        <taxon>Metazoa</taxon>
        <taxon>Chordata</taxon>
        <taxon>Craniata</taxon>
        <taxon>Vertebrata</taxon>
        <taxon>Euteleostomi</taxon>
        <taxon>Amphibia</taxon>
        <taxon>Batrachia</taxon>
        <taxon>Caudata</taxon>
        <taxon>Salamandroidea</taxon>
        <taxon>Salamandridae</taxon>
        <taxon>Pleurodelinae</taxon>
        <taxon>Pleurodeles</taxon>
    </lineage>
</organism>
<dbReference type="AlphaFoldDB" id="A0AAV7NXM1"/>